<dbReference type="InterPro" id="IPR015683">
    <property type="entry name" value="Ionotropic_Glu_rcpt"/>
</dbReference>
<evidence type="ECO:0000256" key="11">
    <source>
        <dbReference type="ARBA" id="ARBA00023303"/>
    </source>
</evidence>
<evidence type="ECO:0000256" key="3">
    <source>
        <dbReference type="ARBA" id="ARBA00022475"/>
    </source>
</evidence>
<dbReference type="OrthoDB" id="5984008at2759"/>
<evidence type="ECO:0000256" key="1">
    <source>
        <dbReference type="ARBA" id="ARBA00004651"/>
    </source>
</evidence>
<feature type="transmembrane region" description="Helical" evidence="15">
    <location>
        <begin position="365"/>
        <end position="389"/>
    </location>
</feature>
<dbReference type="InterPro" id="IPR019594">
    <property type="entry name" value="Glu/Gly-bd"/>
</dbReference>
<keyword evidence="3" id="KW-1003">Cell membrane</keyword>
<keyword evidence="7 15" id="KW-0472">Membrane</keyword>
<evidence type="ECO:0000256" key="14">
    <source>
        <dbReference type="PIRSR" id="PIRSR601508-3"/>
    </source>
</evidence>
<dbReference type="EMBL" id="AMQN01001847">
    <property type="status" value="NOT_ANNOTATED_CDS"/>
    <property type="molecule type" value="Genomic_DNA"/>
</dbReference>
<dbReference type="OMA" id="EQTEIMY"/>
<sequence length="450" mass="50135">MKENYRYLQGNDKYEGFCMDLLKEIAEMLGFEYEVYVVPDGEYGDKKPDGTWSGVIGEILNAEASMAVAPLTINSERETVIDFSKPYKTFGISMVMKKPETEDSFFQFLDPLSPTVWLLLAGVLVLVSLTFCMMDKVAPADDPSVRFDAIESTWFTFASMVVSGTDVIPRTISGRLLAASLWFFSLIIISSYTANLAAFLTVSKFHSNIKSVTDLLDQSEVSYGTVTHSEVANFFENSKLHQFQQMWQIMSTLRSGGMAKNAAQGFAKVDADKNYAFLFDAPVIQHKVFTDCNVLEVGKPFDARSYGIAVPRGARYRDDLSMAILKLGELGRIAQLEEKWWDETKCPPVNKPVPNKTRSLTIHKVGGVFVILAVGIAVSLAAGVMDYYYRTRRKRIKAKKRDIAENHDSGDGHLQAHGKLLHDASPSVHFEEAFASNSTTNPGSKHTNIF</sequence>
<protein>
    <recommendedName>
        <fullName evidence="21">Ionotropic glutamate receptor C-terminal domain-containing protein</fullName>
    </recommendedName>
</protein>
<dbReference type="Gene3D" id="1.10.287.70">
    <property type="match status" value="1"/>
</dbReference>
<keyword evidence="9" id="KW-0325">Glycoprotein</keyword>
<keyword evidence="14" id="KW-1015">Disulfide bond</keyword>
<evidence type="ECO:0000256" key="7">
    <source>
        <dbReference type="ARBA" id="ARBA00023136"/>
    </source>
</evidence>
<reference evidence="19" key="3">
    <citation type="submission" date="2015-06" db="UniProtKB">
        <authorList>
            <consortium name="EnsemblMetazoa"/>
        </authorList>
    </citation>
    <scope>IDENTIFICATION</scope>
</reference>
<keyword evidence="4 15" id="KW-0812">Transmembrane</keyword>
<feature type="disulfide bond" evidence="14">
    <location>
        <begin position="292"/>
        <end position="346"/>
    </location>
</feature>
<dbReference type="FunFam" id="3.40.190.10:FF:000024">
    <property type="entry name" value="Glutamate receptor, ionotropic, delta 1"/>
    <property type="match status" value="1"/>
</dbReference>
<evidence type="ECO:0000256" key="4">
    <source>
        <dbReference type="ARBA" id="ARBA00022692"/>
    </source>
</evidence>
<evidence type="ECO:0008006" key="21">
    <source>
        <dbReference type="Google" id="ProtNLM"/>
    </source>
</evidence>
<dbReference type="EMBL" id="KB306105">
    <property type="protein sequence ID" value="ELU00163.1"/>
    <property type="molecule type" value="Genomic_DNA"/>
</dbReference>
<dbReference type="Pfam" id="PF10613">
    <property type="entry name" value="Lig_chan-Glu_bd"/>
    <property type="match status" value="1"/>
</dbReference>
<evidence type="ECO:0000313" key="18">
    <source>
        <dbReference type="EMBL" id="ELU00163.1"/>
    </source>
</evidence>
<organism evidence="18">
    <name type="scientific">Capitella teleta</name>
    <name type="common">Polychaete worm</name>
    <dbReference type="NCBI Taxonomy" id="283909"/>
    <lineage>
        <taxon>Eukaryota</taxon>
        <taxon>Metazoa</taxon>
        <taxon>Spiralia</taxon>
        <taxon>Lophotrochozoa</taxon>
        <taxon>Annelida</taxon>
        <taxon>Polychaeta</taxon>
        <taxon>Sedentaria</taxon>
        <taxon>Scolecida</taxon>
        <taxon>Capitellidae</taxon>
        <taxon>Capitella</taxon>
    </lineage>
</organism>
<keyword evidence="6" id="KW-0406">Ion transport</keyword>
<evidence type="ECO:0000256" key="13">
    <source>
        <dbReference type="PIRSR" id="PIRSR601508-2"/>
    </source>
</evidence>
<evidence type="ECO:0000256" key="8">
    <source>
        <dbReference type="ARBA" id="ARBA00023170"/>
    </source>
</evidence>
<dbReference type="SUPFAM" id="SSF81324">
    <property type="entry name" value="Voltage-gated potassium channels"/>
    <property type="match status" value="1"/>
</dbReference>
<gene>
    <name evidence="18" type="ORF">CAPTEDRAFT_169825</name>
</gene>
<dbReference type="SMART" id="SM00079">
    <property type="entry name" value="PBPe"/>
    <property type="match status" value="1"/>
</dbReference>
<dbReference type="GO" id="GO:0038023">
    <property type="term" value="F:signaling receptor activity"/>
    <property type="evidence" value="ECO:0007669"/>
    <property type="project" value="InterPro"/>
</dbReference>
<evidence type="ECO:0000313" key="19">
    <source>
        <dbReference type="EnsemblMetazoa" id="CapteP169825"/>
    </source>
</evidence>
<dbReference type="AlphaFoldDB" id="R7U2R0"/>
<reference evidence="18 20" key="2">
    <citation type="journal article" date="2013" name="Nature">
        <title>Insights into bilaterian evolution from three spiralian genomes.</title>
        <authorList>
            <person name="Simakov O."/>
            <person name="Marletaz F."/>
            <person name="Cho S.J."/>
            <person name="Edsinger-Gonzales E."/>
            <person name="Havlak P."/>
            <person name="Hellsten U."/>
            <person name="Kuo D.H."/>
            <person name="Larsson T."/>
            <person name="Lv J."/>
            <person name="Arendt D."/>
            <person name="Savage R."/>
            <person name="Osoegawa K."/>
            <person name="de Jong P."/>
            <person name="Grimwood J."/>
            <person name="Chapman J.A."/>
            <person name="Shapiro H."/>
            <person name="Aerts A."/>
            <person name="Otillar R.P."/>
            <person name="Terry A.Y."/>
            <person name="Boore J.L."/>
            <person name="Grigoriev I.V."/>
            <person name="Lindberg D.R."/>
            <person name="Seaver E.C."/>
            <person name="Weisblat D.A."/>
            <person name="Putnam N.H."/>
            <person name="Rokhsar D.S."/>
        </authorList>
    </citation>
    <scope>NUCLEOTIDE SEQUENCE</scope>
    <source>
        <strain evidence="18 20">I ESC-2004</strain>
    </source>
</reference>
<feature type="binding site" evidence="12">
    <location>
        <position position="280"/>
    </location>
    <ligand>
        <name>L-glutamate</name>
        <dbReference type="ChEBI" id="CHEBI:29985"/>
    </ligand>
</feature>
<keyword evidence="5 15" id="KW-1133">Transmembrane helix</keyword>
<dbReference type="Proteomes" id="UP000014760">
    <property type="component" value="Unassembled WGS sequence"/>
</dbReference>
<evidence type="ECO:0000313" key="20">
    <source>
        <dbReference type="Proteomes" id="UP000014760"/>
    </source>
</evidence>
<dbReference type="FunCoup" id="R7U2R0">
    <property type="interactions" value="62"/>
</dbReference>
<accession>R7U2R0</accession>
<evidence type="ECO:0000259" key="16">
    <source>
        <dbReference type="SMART" id="SM00079"/>
    </source>
</evidence>
<dbReference type="STRING" id="283909.R7U2R0"/>
<keyword evidence="11" id="KW-0407">Ion channel</keyword>
<dbReference type="FunFam" id="1.10.287.70:FF:000143">
    <property type="entry name" value="Probable glutamate receptor"/>
    <property type="match status" value="1"/>
</dbReference>
<dbReference type="InterPro" id="IPR001320">
    <property type="entry name" value="Iontro_rcpt_C"/>
</dbReference>
<evidence type="ECO:0000256" key="12">
    <source>
        <dbReference type="PIRSR" id="PIRSR601508-1"/>
    </source>
</evidence>
<evidence type="ECO:0000259" key="17">
    <source>
        <dbReference type="SMART" id="SM00918"/>
    </source>
</evidence>
<dbReference type="PRINTS" id="PR00177">
    <property type="entry name" value="NMDARECEPTOR"/>
</dbReference>
<feature type="site" description="Interaction with the cone snail toxin Con-ikot-ikot" evidence="13">
    <location>
        <position position="326"/>
    </location>
</feature>
<feature type="domain" description="Ionotropic glutamate receptor L-glutamate and glycine-binding" evidence="17">
    <location>
        <begin position="1"/>
        <end position="61"/>
    </location>
</feature>
<evidence type="ECO:0000256" key="15">
    <source>
        <dbReference type="SAM" id="Phobius"/>
    </source>
</evidence>
<feature type="binding site" evidence="12">
    <location>
        <position position="70"/>
    </location>
    <ligand>
        <name>L-glutamate</name>
        <dbReference type="ChEBI" id="CHEBI:29985"/>
    </ligand>
</feature>
<evidence type="ECO:0000256" key="9">
    <source>
        <dbReference type="ARBA" id="ARBA00023180"/>
    </source>
</evidence>
<dbReference type="EnsemblMetazoa" id="CapteT169825">
    <property type="protein sequence ID" value="CapteP169825"/>
    <property type="gene ID" value="CapteG169825"/>
</dbReference>
<keyword evidence="10" id="KW-1071">Ligand-gated ion channel</keyword>
<dbReference type="SUPFAM" id="SSF53850">
    <property type="entry name" value="Periplasmic binding protein-like II"/>
    <property type="match status" value="1"/>
</dbReference>
<dbReference type="GO" id="GO:0015276">
    <property type="term" value="F:ligand-gated monoatomic ion channel activity"/>
    <property type="evidence" value="ECO:0007669"/>
    <property type="project" value="InterPro"/>
</dbReference>
<dbReference type="Pfam" id="PF00060">
    <property type="entry name" value="Lig_chan"/>
    <property type="match status" value="1"/>
</dbReference>
<dbReference type="GO" id="GO:0005886">
    <property type="term" value="C:plasma membrane"/>
    <property type="evidence" value="ECO:0007669"/>
    <property type="project" value="UniProtKB-SubCell"/>
</dbReference>
<dbReference type="InterPro" id="IPR001508">
    <property type="entry name" value="Iono_Glu_rcpt_met"/>
</dbReference>
<evidence type="ECO:0000256" key="5">
    <source>
        <dbReference type="ARBA" id="ARBA00022989"/>
    </source>
</evidence>
<feature type="transmembrane region" description="Helical" evidence="15">
    <location>
        <begin position="115"/>
        <end position="134"/>
    </location>
</feature>
<proteinExistence type="predicted"/>
<evidence type="ECO:0000256" key="6">
    <source>
        <dbReference type="ARBA" id="ARBA00023065"/>
    </source>
</evidence>
<keyword evidence="8" id="KW-0675">Receptor</keyword>
<dbReference type="HOGENOM" id="CLU_007257_0_1_1"/>
<feature type="domain" description="Ionotropic glutamate receptor C-terminal" evidence="16">
    <location>
        <begin position="4"/>
        <end position="343"/>
    </location>
</feature>
<dbReference type="PANTHER" id="PTHR18966">
    <property type="entry name" value="IONOTROPIC GLUTAMATE RECEPTOR"/>
    <property type="match status" value="1"/>
</dbReference>
<feature type="transmembrane region" description="Helical" evidence="15">
    <location>
        <begin position="176"/>
        <end position="200"/>
    </location>
</feature>
<dbReference type="SMART" id="SM00918">
    <property type="entry name" value="Lig_chan-Glu_bd"/>
    <property type="match status" value="1"/>
</dbReference>
<reference evidence="20" key="1">
    <citation type="submission" date="2012-12" db="EMBL/GenBank/DDBJ databases">
        <authorList>
            <person name="Hellsten U."/>
            <person name="Grimwood J."/>
            <person name="Chapman J.A."/>
            <person name="Shapiro H."/>
            <person name="Aerts A."/>
            <person name="Otillar R.P."/>
            <person name="Terry A.Y."/>
            <person name="Boore J.L."/>
            <person name="Simakov O."/>
            <person name="Marletaz F."/>
            <person name="Cho S.-J."/>
            <person name="Edsinger-Gonzales E."/>
            <person name="Havlak P."/>
            <person name="Kuo D.-H."/>
            <person name="Larsson T."/>
            <person name="Lv J."/>
            <person name="Arendt D."/>
            <person name="Savage R."/>
            <person name="Osoegawa K."/>
            <person name="de Jong P."/>
            <person name="Lindberg D.R."/>
            <person name="Seaver E.C."/>
            <person name="Weisblat D.A."/>
            <person name="Putnam N.H."/>
            <person name="Grigoriev I.V."/>
            <person name="Rokhsar D.S."/>
        </authorList>
    </citation>
    <scope>NUCLEOTIDE SEQUENCE</scope>
    <source>
        <strain evidence="20">I ESC-2004</strain>
    </source>
</reference>
<comment type="subcellular location">
    <subcellularLocation>
        <location evidence="1">Cell membrane</location>
        <topology evidence="1">Multi-pass membrane protein</topology>
    </subcellularLocation>
</comment>
<evidence type="ECO:0000256" key="10">
    <source>
        <dbReference type="ARBA" id="ARBA00023286"/>
    </source>
</evidence>
<keyword evidence="2" id="KW-0813">Transport</keyword>
<feature type="binding site" evidence="12">
    <location>
        <position position="77"/>
    </location>
    <ligand>
        <name>L-glutamate</name>
        <dbReference type="ChEBI" id="CHEBI:29985"/>
    </ligand>
</feature>
<evidence type="ECO:0000256" key="2">
    <source>
        <dbReference type="ARBA" id="ARBA00022448"/>
    </source>
</evidence>
<name>R7U2R0_CAPTE</name>
<feature type="binding site" evidence="12">
    <location>
        <position position="72"/>
    </location>
    <ligand>
        <name>L-glutamate</name>
        <dbReference type="ChEBI" id="CHEBI:29985"/>
    </ligand>
</feature>
<keyword evidence="20" id="KW-1185">Reference proteome</keyword>
<dbReference type="Gene3D" id="3.40.190.10">
    <property type="entry name" value="Periplasmic binding protein-like II"/>
    <property type="match status" value="2"/>
</dbReference>
<feature type="site" description="Crucial to convey clamshell closure to channel opening" evidence="13">
    <location>
        <position position="209"/>
    </location>
</feature>